<evidence type="ECO:0000313" key="1">
    <source>
        <dbReference type="EMBL" id="KUK18022.1"/>
    </source>
</evidence>
<evidence type="ECO:0000313" key="2">
    <source>
        <dbReference type="Proteomes" id="UP000053911"/>
    </source>
</evidence>
<dbReference type="Proteomes" id="UP000053911">
    <property type="component" value="Unassembled WGS sequence"/>
</dbReference>
<organism evidence="1 2">
    <name type="scientific">Thermococcus sibiricus</name>
    <dbReference type="NCBI Taxonomy" id="172049"/>
    <lineage>
        <taxon>Archaea</taxon>
        <taxon>Methanobacteriati</taxon>
        <taxon>Methanobacteriota</taxon>
        <taxon>Thermococci</taxon>
        <taxon>Thermococcales</taxon>
        <taxon>Thermococcaceae</taxon>
        <taxon>Thermococcus</taxon>
    </lineage>
</organism>
<dbReference type="SUPFAM" id="SSF54285">
    <property type="entry name" value="MoaD/ThiS"/>
    <property type="match status" value="1"/>
</dbReference>
<evidence type="ECO:0008006" key="3">
    <source>
        <dbReference type="Google" id="ProtNLM"/>
    </source>
</evidence>
<dbReference type="CDD" id="cd17040">
    <property type="entry name" value="Ubl_MoaD_like"/>
    <property type="match status" value="1"/>
</dbReference>
<dbReference type="AlphaFoldDB" id="A0A101EMD8"/>
<sequence length="86" mass="9843">MKVFVKLIAQVAEGIERPEFWVFLEENSTLADLLKKLEFERRIKIEWDKRNIVILINGRSAEFLGGVKAKLKDMDRIVIMPVAAGG</sequence>
<protein>
    <recommendedName>
        <fullName evidence="3">MoaD/ThiS family protein</fullName>
    </recommendedName>
</protein>
<dbReference type="EMBL" id="LGFD01000009">
    <property type="protein sequence ID" value="KUK18022.1"/>
    <property type="molecule type" value="Genomic_DNA"/>
</dbReference>
<dbReference type="RefSeq" id="WP_283217382.1">
    <property type="nucleotide sequence ID" value="NZ_LGFD01000009.1"/>
</dbReference>
<reference evidence="2" key="1">
    <citation type="journal article" date="2015" name="MBio">
        <title>Genome-Resolved Metagenomic Analysis Reveals Roles for Candidate Phyla and Other Microbial Community Members in Biogeochemical Transformations in Oil Reservoirs.</title>
        <authorList>
            <person name="Hu P."/>
            <person name="Tom L."/>
            <person name="Singh A."/>
            <person name="Thomas B.C."/>
            <person name="Baker B.J."/>
            <person name="Piceno Y.M."/>
            <person name="Andersen G.L."/>
            <person name="Banfield J.F."/>
        </authorList>
    </citation>
    <scope>NUCLEOTIDE SEQUENCE [LARGE SCALE GENOMIC DNA]</scope>
</reference>
<comment type="caution">
    <text evidence="1">The sequence shown here is derived from an EMBL/GenBank/DDBJ whole genome shotgun (WGS) entry which is preliminary data.</text>
</comment>
<dbReference type="InterPro" id="IPR016155">
    <property type="entry name" value="Mopterin_synth/thiamin_S_b"/>
</dbReference>
<name>A0A101EMD8_9EURY</name>
<gene>
    <name evidence="1" type="ORF">XD54_0638</name>
</gene>
<dbReference type="Pfam" id="PF02597">
    <property type="entry name" value="ThiS"/>
    <property type="match status" value="1"/>
</dbReference>
<accession>A0A101EMD8</accession>
<dbReference type="InterPro" id="IPR003749">
    <property type="entry name" value="ThiS/MoaD-like"/>
</dbReference>
<dbReference type="InterPro" id="IPR012675">
    <property type="entry name" value="Beta-grasp_dom_sf"/>
</dbReference>
<dbReference type="Gene3D" id="3.10.20.30">
    <property type="match status" value="1"/>
</dbReference>
<proteinExistence type="predicted"/>
<dbReference type="PATRIC" id="fig|172049.5.peg.1410"/>